<gene>
    <name evidence="2" type="ORF">PG991_006886</name>
</gene>
<evidence type="ECO:0000313" key="2">
    <source>
        <dbReference type="EMBL" id="KAK8023005.1"/>
    </source>
</evidence>
<dbReference type="EMBL" id="JAQQWI010000009">
    <property type="protein sequence ID" value="KAK8023005.1"/>
    <property type="molecule type" value="Genomic_DNA"/>
</dbReference>
<protein>
    <recommendedName>
        <fullName evidence="1">SUI1 domain-containing protein</fullName>
    </recommendedName>
</protein>
<comment type="caution">
    <text evidence="2">The sequence shown here is derived from an EMBL/GenBank/DDBJ whole genome shotgun (WGS) entry which is preliminary data.</text>
</comment>
<evidence type="ECO:0000259" key="1">
    <source>
        <dbReference type="PROSITE" id="PS50296"/>
    </source>
</evidence>
<dbReference type="Proteomes" id="UP001396898">
    <property type="component" value="Unassembled WGS sequence"/>
</dbReference>
<accession>A0ABR1RYL3</accession>
<dbReference type="Gene3D" id="3.30.780.10">
    <property type="entry name" value="SUI1-like domain"/>
    <property type="match status" value="1"/>
</dbReference>
<keyword evidence="3" id="KW-1185">Reference proteome</keyword>
<proteinExistence type="predicted"/>
<reference evidence="2 3" key="1">
    <citation type="submission" date="2023-01" db="EMBL/GenBank/DDBJ databases">
        <title>Analysis of 21 Apiospora genomes using comparative genomics revels a genus with tremendous synthesis potential of carbohydrate active enzymes and secondary metabolites.</title>
        <authorList>
            <person name="Sorensen T."/>
        </authorList>
    </citation>
    <scope>NUCLEOTIDE SEQUENCE [LARGE SCALE GENOMIC DNA]</scope>
    <source>
        <strain evidence="2 3">CBS 20057</strain>
    </source>
</reference>
<name>A0ABR1RYL3_9PEZI</name>
<dbReference type="InterPro" id="IPR001950">
    <property type="entry name" value="SUI1"/>
</dbReference>
<evidence type="ECO:0000313" key="3">
    <source>
        <dbReference type="Proteomes" id="UP001396898"/>
    </source>
</evidence>
<dbReference type="PROSITE" id="PS50296">
    <property type="entry name" value="SUI1"/>
    <property type="match status" value="1"/>
</dbReference>
<sequence length="172" mass="19463">MRSLLGRLCHAVGKPTVHIRAHRRRVGFAPPATTGPQSSEPEANSVVMTTIHGLFQSERKPNLWISPGHFPREMTRRLTKRLGCRGSIVEDPVAGPVVYLEGDQRLRASEWLAYEQEGPWLEPARIKVRSWVEDEGGPNAGRSWRDRCPWIRYRWDSKVGLVKEQAGCMGQA</sequence>
<organism evidence="2 3">
    <name type="scientific">Apiospora marii</name>
    <dbReference type="NCBI Taxonomy" id="335849"/>
    <lineage>
        <taxon>Eukaryota</taxon>
        <taxon>Fungi</taxon>
        <taxon>Dikarya</taxon>
        <taxon>Ascomycota</taxon>
        <taxon>Pezizomycotina</taxon>
        <taxon>Sordariomycetes</taxon>
        <taxon>Xylariomycetidae</taxon>
        <taxon>Amphisphaeriales</taxon>
        <taxon>Apiosporaceae</taxon>
        <taxon>Apiospora</taxon>
    </lineage>
</organism>
<feature type="domain" description="SUI1" evidence="1">
    <location>
        <begin position="48"/>
        <end position="116"/>
    </location>
</feature>